<dbReference type="OrthoDB" id="10259681at2759"/>
<dbReference type="GO" id="GO:0042761">
    <property type="term" value="P:very long-chain fatty acid biosynthetic process"/>
    <property type="evidence" value="ECO:0007669"/>
    <property type="project" value="TreeGrafter"/>
</dbReference>
<dbReference type="PANTHER" id="PTHR11157:SF17">
    <property type="entry name" value="ELONGATION OF VERY LONG CHAIN FATTY ACIDS PROTEIN 6"/>
    <property type="match status" value="1"/>
</dbReference>
<dbReference type="EMBL" id="KZ350498">
    <property type="protein sequence ID" value="PIO63814.1"/>
    <property type="molecule type" value="Genomic_DNA"/>
</dbReference>
<keyword evidence="5 11" id="KW-0812">Transmembrane</keyword>
<keyword evidence="4 11" id="KW-0808">Transferase</keyword>
<comment type="similarity">
    <text evidence="11">Belongs to the ELO family.</text>
</comment>
<feature type="transmembrane region" description="Helical" evidence="11">
    <location>
        <begin position="64"/>
        <end position="84"/>
    </location>
</feature>
<evidence type="ECO:0000256" key="3">
    <source>
        <dbReference type="ARBA" id="ARBA00022516"/>
    </source>
</evidence>
<comment type="subcellular location">
    <subcellularLocation>
        <location evidence="1">Membrane</location>
        <topology evidence="1">Multi-pass membrane protein</topology>
    </subcellularLocation>
</comment>
<dbReference type="GO" id="GO:0034626">
    <property type="term" value="P:fatty acid elongation, polyunsaturated fatty acid"/>
    <property type="evidence" value="ECO:0007669"/>
    <property type="project" value="TreeGrafter"/>
</dbReference>
<dbReference type="Pfam" id="PF01151">
    <property type="entry name" value="ELO"/>
    <property type="match status" value="1"/>
</dbReference>
<protein>
    <recommendedName>
        <fullName evidence="11">Elongation of very long chain fatty acids protein</fullName>
        <ecNumber evidence="11">2.3.1.199</ecNumber>
    </recommendedName>
    <alternativeName>
        <fullName evidence="11">Very-long-chain 3-oxoacyl-CoA synthase</fullName>
    </alternativeName>
</protein>
<dbReference type="GO" id="GO:0034625">
    <property type="term" value="P:fatty acid elongation, monounsaturated fatty acid"/>
    <property type="evidence" value="ECO:0007669"/>
    <property type="project" value="TreeGrafter"/>
</dbReference>
<evidence type="ECO:0000256" key="2">
    <source>
        <dbReference type="ARBA" id="ARBA00005194"/>
    </source>
</evidence>
<evidence type="ECO:0000313" key="12">
    <source>
        <dbReference type="EMBL" id="PIO63814.1"/>
    </source>
</evidence>
<dbReference type="GO" id="GO:0019367">
    <property type="term" value="P:fatty acid elongation, saturated fatty acid"/>
    <property type="evidence" value="ECO:0007669"/>
    <property type="project" value="TreeGrafter"/>
</dbReference>
<dbReference type="Proteomes" id="UP000230423">
    <property type="component" value="Unassembled WGS sequence"/>
</dbReference>
<keyword evidence="13" id="KW-1185">Reference proteome</keyword>
<evidence type="ECO:0000256" key="9">
    <source>
        <dbReference type="ARBA" id="ARBA00023136"/>
    </source>
</evidence>
<dbReference type="GO" id="GO:0005789">
    <property type="term" value="C:endoplasmic reticulum membrane"/>
    <property type="evidence" value="ECO:0007669"/>
    <property type="project" value="TreeGrafter"/>
</dbReference>
<comment type="pathway">
    <text evidence="2">Lipid metabolism; fatty acid biosynthesis.</text>
</comment>
<dbReference type="GO" id="GO:0009922">
    <property type="term" value="F:fatty acid elongase activity"/>
    <property type="evidence" value="ECO:0007669"/>
    <property type="project" value="UniProtKB-EC"/>
</dbReference>
<keyword evidence="6 11" id="KW-0276">Fatty acid metabolism</keyword>
<keyword evidence="3 11" id="KW-0444">Lipid biosynthesis</keyword>
<proteinExistence type="inferred from homology"/>
<evidence type="ECO:0000256" key="7">
    <source>
        <dbReference type="ARBA" id="ARBA00022989"/>
    </source>
</evidence>
<evidence type="ECO:0000256" key="11">
    <source>
        <dbReference type="RuleBase" id="RU361115"/>
    </source>
</evidence>
<keyword evidence="7 11" id="KW-1133">Transmembrane helix</keyword>
<name>A0A2G9U0T4_TELCI</name>
<sequence length="140" mass="16168">MNYGVHALMYTYYALRALRVRVPKQIAMVVTVLQISQMVMGIFIGIVVYRRKSSGESCQQTWENLGLCFTIYFTYFLLFCNFFYHAYLKKNNRYVVGTKTASKVESEPMAKEPKEDINANISEPVVLTRSAARRKAQKVD</sequence>
<organism evidence="12 13">
    <name type="scientific">Teladorsagia circumcincta</name>
    <name type="common">Brown stomach worm</name>
    <name type="synonym">Ostertagia circumcincta</name>
    <dbReference type="NCBI Taxonomy" id="45464"/>
    <lineage>
        <taxon>Eukaryota</taxon>
        <taxon>Metazoa</taxon>
        <taxon>Ecdysozoa</taxon>
        <taxon>Nematoda</taxon>
        <taxon>Chromadorea</taxon>
        <taxon>Rhabditida</taxon>
        <taxon>Rhabditina</taxon>
        <taxon>Rhabditomorpha</taxon>
        <taxon>Strongyloidea</taxon>
        <taxon>Trichostrongylidae</taxon>
        <taxon>Teladorsagia</taxon>
    </lineage>
</organism>
<dbReference type="AlphaFoldDB" id="A0A2G9U0T4"/>
<keyword evidence="8 11" id="KW-0443">Lipid metabolism</keyword>
<evidence type="ECO:0000256" key="1">
    <source>
        <dbReference type="ARBA" id="ARBA00004141"/>
    </source>
</evidence>
<feature type="transmembrane region" description="Helical" evidence="11">
    <location>
        <begin position="26"/>
        <end position="49"/>
    </location>
</feature>
<comment type="caution">
    <text evidence="11">Lacks conserved residue(s) required for the propagation of feature annotation.</text>
</comment>
<reference evidence="12 13" key="1">
    <citation type="submission" date="2015-09" db="EMBL/GenBank/DDBJ databases">
        <title>Draft genome of the parasitic nematode Teladorsagia circumcincta isolate WARC Sus (inbred).</title>
        <authorList>
            <person name="Mitreva M."/>
        </authorList>
    </citation>
    <scope>NUCLEOTIDE SEQUENCE [LARGE SCALE GENOMIC DNA]</scope>
    <source>
        <strain evidence="12 13">S</strain>
    </source>
</reference>
<dbReference type="PANTHER" id="PTHR11157">
    <property type="entry name" value="FATTY ACID ACYL TRANSFERASE-RELATED"/>
    <property type="match status" value="1"/>
</dbReference>
<comment type="catalytic activity">
    <reaction evidence="11">
        <text>a very-long-chain acyl-CoA + malonyl-CoA + H(+) = a very-long-chain 3-oxoacyl-CoA + CO2 + CoA</text>
        <dbReference type="Rhea" id="RHEA:32727"/>
        <dbReference type="ChEBI" id="CHEBI:15378"/>
        <dbReference type="ChEBI" id="CHEBI:16526"/>
        <dbReference type="ChEBI" id="CHEBI:57287"/>
        <dbReference type="ChEBI" id="CHEBI:57384"/>
        <dbReference type="ChEBI" id="CHEBI:90725"/>
        <dbReference type="ChEBI" id="CHEBI:90736"/>
        <dbReference type="EC" id="2.3.1.199"/>
    </reaction>
</comment>
<dbReference type="GO" id="GO:0030148">
    <property type="term" value="P:sphingolipid biosynthetic process"/>
    <property type="evidence" value="ECO:0007669"/>
    <property type="project" value="TreeGrafter"/>
</dbReference>
<evidence type="ECO:0000256" key="8">
    <source>
        <dbReference type="ARBA" id="ARBA00023098"/>
    </source>
</evidence>
<evidence type="ECO:0000256" key="6">
    <source>
        <dbReference type="ARBA" id="ARBA00022832"/>
    </source>
</evidence>
<evidence type="ECO:0000256" key="5">
    <source>
        <dbReference type="ARBA" id="ARBA00022692"/>
    </source>
</evidence>
<gene>
    <name evidence="12" type="ORF">TELCIR_14573</name>
</gene>
<dbReference type="UniPathway" id="UPA00094"/>
<evidence type="ECO:0000256" key="4">
    <source>
        <dbReference type="ARBA" id="ARBA00022679"/>
    </source>
</evidence>
<dbReference type="EC" id="2.3.1.199" evidence="11"/>
<accession>A0A2G9U0T4</accession>
<evidence type="ECO:0000256" key="10">
    <source>
        <dbReference type="ARBA" id="ARBA00023160"/>
    </source>
</evidence>
<dbReference type="InterPro" id="IPR002076">
    <property type="entry name" value="ELO_fam"/>
</dbReference>
<evidence type="ECO:0000313" key="13">
    <source>
        <dbReference type="Proteomes" id="UP000230423"/>
    </source>
</evidence>
<keyword evidence="10 11" id="KW-0275">Fatty acid biosynthesis</keyword>
<keyword evidence="9 11" id="KW-0472">Membrane</keyword>